<evidence type="ECO:0000313" key="4">
    <source>
        <dbReference type="Proteomes" id="UP000598146"/>
    </source>
</evidence>
<protein>
    <recommendedName>
        <fullName evidence="2">AAA+ ATPase domain-containing protein</fullName>
    </recommendedName>
</protein>
<keyword evidence="1" id="KW-0472">Membrane</keyword>
<evidence type="ECO:0000259" key="2">
    <source>
        <dbReference type="SMART" id="SM00382"/>
    </source>
</evidence>
<reference evidence="3" key="1">
    <citation type="submission" date="2020-11" db="EMBL/GenBank/DDBJ databases">
        <title>Isolation and identification of active actinomycetes.</title>
        <authorList>
            <person name="Sun X."/>
        </authorList>
    </citation>
    <scope>NUCLEOTIDE SEQUENCE</scope>
    <source>
        <strain evidence="3">NEAU-A11</strain>
    </source>
</reference>
<keyword evidence="1" id="KW-1133">Transmembrane helix</keyword>
<dbReference type="Gene3D" id="1.25.40.10">
    <property type="entry name" value="Tetratricopeptide repeat domain"/>
    <property type="match status" value="1"/>
</dbReference>
<comment type="caution">
    <text evidence="3">The sequence shown here is derived from an EMBL/GenBank/DDBJ whole genome shotgun (WGS) entry which is preliminary data.</text>
</comment>
<sequence length="737" mass="77961">MDARRERVTVLQIVVSGLLSVLLAVAVNVATGGELPAPVQPFAWLAWPAVALLALTLTGLTLWQHRLGRPAAAAPEPRPAQLPAPRPLVGRAGELRAVGAAAREGGSTVLITGVPGAGKTALALRAAYDLVGRYPDGQLYFDLRGSDTDAVPPEVVLVGFLRALGDPDPAPGGGTAELAARFRTAVAGRRLLVLLDDAGTDDQVAPLLPGAGGSFVLITSRRQLRPPGARLVRLGELPAGDGRAVLEAAIGADRVRADPGGTDRVLAACAGLPLAVQLAGARLRARPGWSVSDLAGRLDDERRRLGELSSGDAAVRSTFGSAYESLAGTDRLVFRRAGAQPGKHFGLAAAAAMTGREQPEVAAALDRLTDAMLVESPAPDRYRLHDLLRLYAREVFEAEETTADRAACLDRLLAWLTSNAAPGQWRADELDNAVAVLAAAVRAGRFAAAYDLADAVHPLLTEPGDHVYRLPLWQAGAAAAAGLGDDLRRARALRWVAHSHRMAGDLPAARLAAEESVTLADRLGDEWEQAQSSRTLGEALRGLRRYAEAEQALTQAMNRFVALGRDEEEIEVRVALAGVYNDSGRPGRAIPVLARARDLLPVAEEPIHGWVYLGFAVAYRQEGREEEAAAHLEAATAAARRLGDVFILGYCHQERGWAAVAHGRYAEAEREFRGMLAVLDGIGHGTGVAGAHEALGEIAARHGRHRAAREHFAEAAARFERLGDPGGAARCRQRAAA</sequence>
<dbReference type="SUPFAM" id="SSF48452">
    <property type="entry name" value="TPR-like"/>
    <property type="match status" value="2"/>
</dbReference>
<dbReference type="PANTHER" id="PTHR47691">
    <property type="entry name" value="REGULATOR-RELATED"/>
    <property type="match status" value="1"/>
</dbReference>
<dbReference type="SUPFAM" id="SSF52540">
    <property type="entry name" value="P-loop containing nucleoside triphosphate hydrolases"/>
    <property type="match status" value="1"/>
</dbReference>
<dbReference type="AlphaFoldDB" id="A0A931FZN0"/>
<accession>A0A931FZN0</accession>
<keyword evidence="1" id="KW-0812">Transmembrane</keyword>
<dbReference type="InterPro" id="IPR011990">
    <property type="entry name" value="TPR-like_helical_dom_sf"/>
</dbReference>
<evidence type="ECO:0000313" key="3">
    <source>
        <dbReference type="EMBL" id="MBG0565843.1"/>
    </source>
</evidence>
<proteinExistence type="predicted"/>
<dbReference type="Proteomes" id="UP000598146">
    <property type="component" value="Unassembled WGS sequence"/>
</dbReference>
<evidence type="ECO:0000256" key="1">
    <source>
        <dbReference type="SAM" id="Phobius"/>
    </source>
</evidence>
<dbReference type="PANTHER" id="PTHR47691:SF3">
    <property type="entry name" value="HTH-TYPE TRANSCRIPTIONAL REGULATOR RV0890C-RELATED"/>
    <property type="match status" value="1"/>
</dbReference>
<dbReference type="InterPro" id="IPR027417">
    <property type="entry name" value="P-loop_NTPase"/>
</dbReference>
<dbReference type="RefSeq" id="WP_196417622.1">
    <property type="nucleotide sequence ID" value="NZ_JADQTO010000017.1"/>
</dbReference>
<dbReference type="Gene3D" id="3.40.50.300">
    <property type="entry name" value="P-loop containing nucleotide triphosphate hydrolases"/>
    <property type="match status" value="1"/>
</dbReference>
<name>A0A931FZN0_9ACTN</name>
<feature type="transmembrane region" description="Helical" evidence="1">
    <location>
        <begin position="42"/>
        <end position="63"/>
    </location>
</feature>
<gene>
    <name evidence="3" type="ORF">I4J89_30780</name>
</gene>
<dbReference type="EMBL" id="JADQTO010000017">
    <property type="protein sequence ID" value="MBG0565843.1"/>
    <property type="molecule type" value="Genomic_DNA"/>
</dbReference>
<dbReference type="InterPro" id="IPR003593">
    <property type="entry name" value="AAA+_ATPase"/>
</dbReference>
<keyword evidence="4" id="KW-1185">Reference proteome</keyword>
<dbReference type="PRINTS" id="PR00364">
    <property type="entry name" value="DISEASERSIST"/>
</dbReference>
<dbReference type="InterPro" id="IPR019734">
    <property type="entry name" value="TPR_rpt"/>
</dbReference>
<organism evidence="3 4">
    <name type="scientific">Actinoplanes aureus</name>
    <dbReference type="NCBI Taxonomy" id="2792083"/>
    <lineage>
        <taxon>Bacteria</taxon>
        <taxon>Bacillati</taxon>
        <taxon>Actinomycetota</taxon>
        <taxon>Actinomycetes</taxon>
        <taxon>Micromonosporales</taxon>
        <taxon>Micromonosporaceae</taxon>
        <taxon>Actinoplanes</taxon>
    </lineage>
</organism>
<dbReference type="SMART" id="SM00028">
    <property type="entry name" value="TPR"/>
    <property type="match status" value="3"/>
</dbReference>
<dbReference type="SMART" id="SM00382">
    <property type="entry name" value="AAA"/>
    <property type="match status" value="1"/>
</dbReference>
<feature type="domain" description="AAA+ ATPase" evidence="2">
    <location>
        <begin position="105"/>
        <end position="243"/>
    </location>
</feature>